<dbReference type="GO" id="GO:0044281">
    <property type="term" value="P:small molecule metabolic process"/>
    <property type="evidence" value="ECO:0007669"/>
    <property type="project" value="UniProtKB-ARBA"/>
</dbReference>
<evidence type="ECO:0008006" key="7">
    <source>
        <dbReference type="Google" id="ProtNLM"/>
    </source>
</evidence>
<dbReference type="SFLD" id="SFLDS00003">
    <property type="entry name" value="Haloacid_Dehalogenase"/>
    <property type="match status" value="1"/>
</dbReference>
<comment type="cofactor">
    <cofactor evidence="1">
        <name>Mg(2+)</name>
        <dbReference type="ChEBI" id="CHEBI:18420"/>
    </cofactor>
</comment>
<name>A0A917WTZ8_9ACTN</name>
<dbReference type="NCBIfam" id="TIGR01549">
    <property type="entry name" value="HAD-SF-IA-v1"/>
    <property type="match status" value="1"/>
</dbReference>
<keyword evidence="6" id="KW-1185">Reference proteome</keyword>
<keyword evidence="4" id="KW-0460">Magnesium</keyword>
<keyword evidence="3" id="KW-0378">Hydrolase</keyword>
<dbReference type="NCBIfam" id="TIGR01509">
    <property type="entry name" value="HAD-SF-IA-v3"/>
    <property type="match status" value="1"/>
</dbReference>
<dbReference type="PANTHER" id="PTHR46470">
    <property type="entry name" value="N-ACYLNEURAMINATE-9-PHOSPHATASE"/>
    <property type="match status" value="1"/>
</dbReference>
<dbReference type="Proteomes" id="UP000608890">
    <property type="component" value="Unassembled WGS sequence"/>
</dbReference>
<evidence type="ECO:0000256" key="1">
    <source>
        <dbReference type="ARBA" id="ARBA00001946"/>
    </source>
</evidence>
<accession>A0A917WTZ8</accession>
<comment type="caution">
    <text evidence="5">The sequence shown here is derived from an EMBL/GenBank/DDBJ whole genome shotgun (WGS) entry which is preliminary data.</text>
</comment>
<dbReference type="Gene3D" id="1.20.120.710">
    <property type="entry name" value="Haloacid dehalogenase hydrolase-like domain"/>
    <property type="match status" value="1"/>
</dbReference>
<dbReference type="PANTHER" id="PTHR46470:SF2">
    <property type="entry name" value="GLYCERALDEHYDE 3-PHOSPHATE PHOSPHATASE"/>
    <property type="match status" value="1"/>
</dbReference>
<dbReference type="RefSeq" id="WP_189041293.1">
    <property type="nucleotide sequence ID" value="NZ_BMNB01000004.1"/>
</dbReference>
<organism evidence="5 6">
    <name type="scientific">Micromonospora sonchi</name>
    <dbReference type="NCBI Taxonomy" id="1763543"/>
    <lineage>
        <taxon>Bacteria</taxon>
        <taxon>Bacillati</taxon>
        <taxon>Actinomycetota</taxon>
        <taxon>Actinomycetes</taxon>
        <taxon>Micromonosporales</taxon>
        <taxon>Micromonosporaceae</taxon>
        <taxon>Micromonospora</taxon>
    </lineage>
</organism>
<dbReference type="SUPFAM" id="SSF56784">
    <property type="entry name" value="HAD-like"/>
    <property type="match status" value="1"/>
</dbReference>
<dbReference type="AlphaFoldDB" id="A0A917WTZ8"/>
<dbReference type="Gene3D" id="3.40.50.1000">
    <property type="entry name" value="HAD superfamily/HAD-like"/>
    <property type="match status" value="1"/>
</dbReference>
<dbReference type="InterPro" id="IPR006439">
    <property type="entry name" value="HAD-SF_hydro_IA"/>
</dbReference>
<dbReference type="GO" id="GO:0016791">
    <property type="term" value="F:phosphatase activity"/>
    <property type="evidence" value="ECO:0007669"/>
    <property type="project" value="TreeGrafter"/>
</dbReference>
<proteinExistence type="predicted"/>
<evidence type="ECO:0000256" key="4">
    <source>
        <dbReference type="ARBA" id="ARBA00022842"/>
    </source>
</evidence>
<dbReference type="EMBL" id="BMNB01000004">
    <property type="protein sequence ID" value="GGM28464.1"/>
    <property type="molecule type" value="Genomic_DNA"/>
</dbReference>
<dbReference type="Pfam" id="PF00702">
    <property type="entry name" value="Hydrolase"/>
    <property type="match status" value="1"/>
</dbReference>
<keyword evidence="2" id="KW-0479">Metal-binding</keyword>
<dbReference type="SFLD" id="SFLDG01129">
    <property type="entry name" value="C1.5:_HAD__Beta-PGM__Phosphata"/>
    <property type="match status" value="1"/>
</dbReference>
<gene>
    <name evidence="5" type="ORF">GCM10011608_11560</name>
</gene>
<reference evidence="5" key="1">
    <citation type="journal article" date="2014" name="Int. J. Syst. Evol. Microbiol.">
        <title>Complete genome sequence of Corynebacterium casei LMG S-19264T (=DSM 44701T), isolated from a smear-ripened cheese.</title>
        <authorList>
            <consortium name="US DOE Joint Genome Institute (JGI-PGF)"/>
            <person name="Walter F."/>
            <person name="Albersmeier A."/>
            <person name="Kalinowski J."/>
            <person name="Ruckert C."/>
        </authorList>
    </citation>
    <scope>NUCLEOTIDE SEQUENCE</scope>
    <source>
        <strain evidence="5">CGMCC 4.7312</strain>
    </source>
</reference>
<evidence type="ECO:0000256" key="2">
    <source>
        <dbReference type="ARBA" id="ARBA00022723"/>
    </source>
</evidence>
<dbReference type="InterPro" id="IPR036412">
    <property type="entry name" value="HAD-like_sf"/>
</dbReference>
<dbReference type="InterPro" id="IPR023214">
    <property type="entry name" value="HAD_sf"/>
</dbReference>
<evidence type="ECO:0000313" key="5">
    <source>
        <dbReference type="EMBL" id="GGM28464.1"/>
    </source>
</evidence>
<dbReference type="InterPro" id="IPR051400">
    <property type="entry name" value="HAD-like_hydrolase"/>
</dbReference>
<protein>
    <recommendedName>
        <fullName evidence="7">Hydrolase of the HAD superfamily</fullName>
    </recommendedName>
</protein>
<dbReference type="GO" id="GO:0046872">
    <property type="term" value="F:metal ion binding"/>
    <property type="evidence" value="ECO:0007669"/>
    <property type="project" value="UniProtKB-KW"/>
</dbReference>
<evidence type="ECO:0000313" key="6">
    <source>
        <dbReference type="Proteomes" id="UP000608890"/>
    </source>
</evidence>
<evidence type="ECO:0000256" key="3">
    <source>
        <dbReference type="ARBA" id="ARBA00022801"/>
    </source>
</evidence>
<sequence>MLTTSCTLAHDQPTDTLPVLATYLHTRLGTPPPRPLAAISLDLDDTLIDTGASLAHGVRAAAQLAATLTSRVDPGALIDAYHAAFAAHWRHPAAAGTGGLQDLRRRVWRTALRSVGVTLDTSDLDRLVRTCVAAQLAMIAPDPELRSLLRELTDLAPVAVCSNGHRSSVQRKLDKAALTEFVTAIICGPDIGLAKPDPGLFHACSRALNVDPARCLHIGDSWHADVQGALAAGMVPIWITRQPAATAPRPPTVPSYPTVTHAIRDLLQLFSPAPPERSCG</sequence>
<reference evidence="5" key="2">
    <citation type="submission" date="2020-09" db="EMBL/GenBank/DDBJ databases">
        <authorList>
            <person name="Sun Q."/>
            <person name="Zhou Y."/>
        </authorList>
    </citation>
    <scope>NUCLEOTIDE SEQUENCE</scope>
    <source>
        <strain evidence="5">CGMCC 4.7312</strain>
    </source>
</reference>